<protein>
    <recommendedName>
        <fullName evidence="1">CxC5 like cysteine cluster associated with KDZ domain-containing protein</fullName>
    </recommendedName>
</protein>
<proteinExistence type="predicted"/>
<name>A0A9P6ES69_9AGAR</name>
<gene>
    <name evidence="2" type="ORF">CPB83DRAFT_924709</name>
</gene>
<reference evidence="2" key="1">
    <citation type="submission" date="2020-11" db="EMBL/GenBank/DDBJ databases">
        <authorList>
            <consortium name="DOE Joint Genome Institute"/>
            <person name="Ahrendt S."/>
            <person name="Riley R."/>
            <person name="Andreopoulos W."/>
            <person name="Labutti K."/>
            <person name="Pangilinan J."/>
            <person name="Ruiz-Duenas F.J."/>
            <person name="Barrasa J.M."/>
            <person name="Sanchez-Garcia M."/>
            <person name="Camarero S."/>
            <person name="Miyauchi S."/>
            <person name="Serrano A."/>
            <person name="Linde D."/>
            <person name="Babiker R."/>
            <person name="Drula E."/>
            <person name="Ayuso-Fernandez I."/>
            <person name="Pacheco R."/>
            <person name="Padilla G."/>
            <person name="Ferreira P."/>
            <person name="Barriuso J."/>
            <person name="Kellner H."/>
            <person name="Castanera R."/>
            <person name="Alfaro M."/>
            <person name="Ramirez L."/>
            <person name="Pisabarro A.G."/>
            <person name="Kuo A."/>
            <person name="Tritt A."/>
            <person name="Lipzen A."/>
            <person name="He G."/>
            <person name="Yan M."/>
            <person name="Ng V."/>
            <person name="Cullen D."/>
            <person name="Martin F."/>
            <person name="Rosso M.-N."/>
            <person name="Henrissat B."/>
            <person name="Hibbett D."/>
            <person name="Martinez A.T."/>
            <person name="Grigoriev I.V."/>
        </authorList>
    </citation>
    <scope>NUCLEOTIDE SEQUENCE</scope>
    <source>
        <strain evidence="2">CBS 506.95</strain>
    </source>
</reference>
<sequence length="145" mass="16640">KHAKVFLIHGLPLDIGVYDLEPPARVYIDPRCADQLRANTHILRERELVEPLMHKITIFTKSLGPLSSFSTSRYSQKCNTRYYHNFMFILMPKCEPTIRNFPNLSKPLSDFSSKMISANYLRQKWSCLGLPPLTVPGSTTQACRI</sequence>
<dbReference type="AlphaFoldDB" id="A0A9P6ES69"/>
<dbReference type="OrthoDB" id="2501483at2759"/>
<evidence type="ECO:0000313" key="2">
    <source>
        <dbReference type="EMBL" id="KAF9535133.1"/>
    </source>
</evidence>
<organism evidence="2 3">
    <name type="scientific">Crepidotus variabilis</name>
    <dbReference type="NCBI Taxonomy" id="179855"/>
    <lineage>
        <taxon>Eukaryota</taxon>
        <taxon>Fungi</taxon>
        <taxon>Dikarya</taxon>
        <taxon>Basidiomycota</taxon>
        <taxon>Agaricomycotina</taxon>
        <taxon>Agaricomycetes</taxon>
        <taxon>Agaricomycetidae</taxon>
        <taxon>Agaricales</taxon>
        <taxon>Agaricineae</taxon>
        <taxon>Crepidotaceae</taxon>
        <taxon>Crepidotus</taxon>
    </lineage>
</organism>
<dbReference type="Pfam" id="PF18718">
    <property type="entry name" value="CxC5"/>
    <property type="match status" value="1"/>
</dbReference>
<evidence type="ECO:0000259" key="1">
    <source>
        <dbReference type="Pfam" id="PF18718"/>
    </source>
</evidence>
<accession>A0A9P6ES69</accession>
<keyword evidence="3" id="KW-1185">Reference proteome</keyword>
<feature type="non-terminal residue" evidence="2">
    <location>
        <position position="1"/>
    </location>
</feature>
<dbReference type="InterPro" id="IPR041539">
    <property type="entry name" value="CxC5"/>
</dbReference>
<evidence type="ECO:0000313" key="3">
    <source>
        <dbReference type="Proteomes" id="UP000807306"/>
    </source>
</evidence>
<dbReference type="Proteomes" id="UP000807306">
    <property type="component" value="Unassembled WGS sequence"/>
</dbReference>
<comment type="caution">
    <text evidence="2">The sequence shown here is derived from an EMBL/GenBank/DDBJ whole genome shotgun (WGS) entry which is preliminary data.</text>
</comment>
<dbReference type="EMBL" id="MU157825">
    <property type="protein sequence ID" value="KAF9535133.1"/>
    <property type="molecule type" value="Genomic_DNA"/>
</dbReference>
<feature type="domain" description="CxC5 like cysteine cluster associated with KDZ" evidence="1">
    <location>
        <begin position="16"/>
        <end position="87"/>
    </location>
</feature>